<dbReference type="GO" id="GO:0003910">
    <property type="term" value="F:DNA ligase (ATP) activity"/>
    <property type="evidence" value="ECO:0007669"/>
    <property type="project" value="UniProtKB-EC"/>
</dbReference>
<gene>
    <name evidence="25" type="ORF">GA0111570_104269</name>
</gene>
<feature type="region of interest" description="Disordered" evidence="23">
    <location>
        <begin position="285"/>
        <end position="308"/>
    </location>
</feature>
<dbReference type="InterPro" id="IPR014144">
    <property type="entry name" value="LigD_PE_domain"/>
</dbReference>
<dbReference type="GO" id="GO:0046872">
    <property type="term" value="F:metal ion binding"/>
    <property type="evidence" value="ECO:0007669"/>
    <property type="project" value="UniProtKB-KW"/>
</dbReference>
<keyword evidence="7" id="KW-0479">Metal-binding</keyword>
<dbReference type="Pfam" id="PF13298">
    <property type="entry name" value="LigD_N"/>
    <property type="match status" value="1"/>
</dbReference>
<keyword evidence="10" id="KW-0378">Hydrolase</keyword>
<evidence type="ECO:0000256" key="7">
    <source>
        <dbReference type="ARBA" id="ARBA00022723"/>
    </source>
</evidence>
<keyword evidence="8" id="KW-0547">Nucleotide-binding</keyword>
<dbReference type="RefSeq" id="WP_092608991.1">
    <property type="nucleotide sequence ID" value="NZ_FMYF01000004.1"/>
</dbReference>
<evidence type="ECO:0000259" key="24">
    <source>
        <dbReference type="PROSITE" id="PS50160"/>
    </source>
</evidence>
<evidence type="ECO:0000256" key="4">
    <source>
        <dbReference type="ARBA" id="ARBA00022679"/>
    </source>
</evidence>
<keyword evidence="16" id="KW-0234">DNA repair</keyword>
<dbReference type="CDD" id="cd07971">
    <property type="entry name" value="OBF_DNA_ligase_LigD"/>
    <property type="match status" value="1"/>
</dbReference>
<evidence type="ECO:0000256" key="18">
    <source>
        <dbReference type="ARBA" id="ARBA00023268"/>
    </source>
</evidence>
<keyword evidence="17" id="KW-0464">Manganese</keyword>
<evidence type="ECO:0000256" key="19">
    <source>
        <dbReference type="ARBA" id="ARBA00029943"/>
    </source>
</evidence>
<comment type="similarity">
    <text evidence="21">In the C-terminal section; belongs to the ATP-dependent DNA ligase family.</text>
</comment>
<dbReference type="Proteomes" id="UP000199086">
    <property type="component" value="Unassembled WGS sequence"/>
</dbReference>
<dbReference type="Gene3D" id="2.40.50.140">
    <property type="entry name" value="Nucleic acid-binding proteins"/>
    <property type="match status" value="1"/>
</dbReference>
<evidence type="ECO:0000256" key="16">
    <source>
        <dbReference type="ARBA" id="ARBA00023204"/>
    </source>
</evidence>
<feature type="domain" description="ATP-dependent DNA ligase family profile" evidence="24">
    <location>
        <begin position="579"/>
        <end position="670"/>
    </location>
</feature>
<evidence type="ECO:0000256" key="5">
    <source>
        <dbReference type="ARBA" id="ARBA00022695"/>
    </source>
</evidence>
<dbReference type="CDD" id="cd07906">
    <property type="entry name" value="Adenylation_DNA_ligase_LigD_LigC"/>
    <property type="match status" value="1"/>
</dbReference>
<dbReference type="Gene3D" id="3.30.1490.70">
    <property type="match status" value="1"/>
</dbReference>
<evidence type="ECO:0000256" key="10">
    <source>
        <dbReference type="ARBA" id="ARBA00022801"/>
    </source>
</evidence>
<evidence type="ECO:0000256" key="14">
    <source>
        <dbReference type="ARBA" id="ARBA00023125"/>
    </source>
</evidence>
<dbReference type="InterPro" id="IPR052171">
    <property type="entry name" value="NHEJ_LigD"/>
</dbReference>
<dbReference type="InterPro" id="IPR012340">
    <property type="entry name" value="NA-bd_OB-fold"/>
</dbReference>
<comment type="catalytic activity">
    <reaction evidence="20">
        <text>ATP + (deoxyribonucleotide)n-3'-hydroxyl + 5'-phospho-(deoxyribonucleotide)m = (deoxyribonucleotide)n+m + AMP + diphosphate.</text>
        <dbReference type="EC" id="6.5.1.1"/>
    </reaction>
</comment>
<dbReference type="GO" id="GO:0005524">
    <property type="term" value="F:ATP binding"/>
    <property type="evidence" value="ECO:0007669"/>
    <property type="project" value="UniProtKB-KW"/>
</dbReference>
<dbReference type="SUPFAM" id="SSF50249">
    <property type="entry name" value="Nucleic acid-binding proteins"/>
    <property type="match status" value="1"/>
</dbReference>
<dbReference type="NCBIfam" id="TIGR02777">
    <property type="entry name" value="LigD_PE_dom"/>
    <property type="match status" value="1"/>
</dbReference>
<dbReference type="PANTHER" id="PTHR42705:SF2">
    <property type="entry name" value="BIFUNCTIONAL NON-HOMOLOGOUS END JOINING PROTEIN LIGD"/>
    <property type="match status" value="1"/>
</dbReference>
<evidence type="ECO:0000313" key="25">
    <source>
        <dbReference type="EMBL" id="SDB84243.1"/>
    </source>
</evidence>
<keyword evidence="14" id="KW-0238">DNA-binding</keyword>
<dbReference type="Pfam" id="PF21686">
    <property type="entry name" value="LigD_Prim-Pol"/>
    <property type="match status" value="1"/>
</dbReference>
<dbReference type="EMBL" id="FMYF01000004">
    <property type="protein sequence ID" value="SDB84243.1"/>
    <property type="molecule type" value="Genomic_DNA"/>
</dbReference>
<evidence type="ECO:0000256" key="23">
    <source>
        <dbReference type="SAM" id="MobiDB-lite"/>
    </source>
</evidence>
<evidence type="ECO:0000256" key="3">
    <source>
        <dbReference type="ARBA" id="ARBA00022598"/>
    </source>
</evidence>
<protein>
    <recommendedName>
        <fullName evidence="2">DNA ligase (ATP)</fullName>
        <ecNumber evidence="2">6.5.1.1</ecNumber>
    </recommendedName>
    <alternativeName>
        <fullName evidence="19">NHEJ DNA polymerase</fullName>
    </alternativeName>
</protein>
<evidence type="ECO:0000256" key="13">
    <source>
        <dbReference type="ARBA" id="ARBA00022932"/>
    </source>
</evidence>
<evidence type="ECO:0000256" key="11">
    <source>
        <dbReference type="ARBA" id="ARBA00022839"/>
    </source>
</evidence>
<evidence type="ECO:0000256" key="15">
    <source>
        <dbReference type="ARBA" id="ARBA00023172"/>
    </source>
</evidence>
<dbReference type="Gene3D" id="3.30.470.30">
    <property type="entry name" value="DNA ligase/mRNA capping enzyme"/>
    <property type="match status" value="1"/>
</dbReference>
<comment type="cofactor">
    <cofactor evidence="1">
        <name>Mn(2+)</name>
        <dbReference type="ChEBI" id="CHEBI:29035"/>
    </cofactor>
</comment>
<keyword evidence="4" id="KW-0808">Transferase</keyword>
<dbReference type="GO" id="GO:0003887">
    <property type="term" value="F:DNA-directed DNA polymerase activity"/>
    <property type="evidence" value="ECO:0007669"/>
    <property type="project" value="UniProtKB-KW"/>
</dbReference>
<evidence type="ECO:0000256" key="9">
    <source>
        <dbReference type="ARBA" id="ARBA00022763"/>
    </source>
</evidence>
<dbReference type="STRING" id="1577474.GA0111570_104269"/>
<accession>A0A1G6GQX4</accession>
<dbReference type="GO" id="GO:0006310">
    <property type="term" value="P:DNA recombination"/>
    <property type="evidence" value="ECO:0007669"/>
    <property type="project" value="UniProtKB-KW"/>
</dbReference>
<dbReference type="Gene3D" id="3.90.920.10">
    <property type="entry name" value="DNA primase, PRIM domain"/>
    <property type="match status" value="1"/>
</dbReference>
<keyword evidence="13" id="KW-0239">DNA-directed DNA polymerase</keyword>
<feature type="region of interest" description="Disordered" evidence="23">
    <location>
        <begin position="316"/>
        <end position="335"/>
    </location>
</feature>
<dbReference type="OrthoDB" id="9802472at2"/>
<evidence type="ECO:0000313" key="26">
    <source>
        <dbReference type="Proteomes" id="UP000199086"/>
    </source>
</evidence>
<organism evidence="25 26">
    <name type="scientific">Raineyella antarctica</name>
    <dbReference type="NCBI Taxonomy" id="1577474"/>
    <lineage>
        <taxon>Bacteria</taxon>
        <taxon>Bacillati</taxon>
        <taxon>Actinomycetota</taxon>
        <taxon>Actinomycetes</taxon>
        <taxon>Propionibacteriales</taxon>
        <taxon>Propionibacteriaceae</taxon>
        <taxon>Raineyella</taxon>
    </lineage>
</organism>
<dbReference type="GO" id="GO:0006281">
    <property type="term" value="P:DNA repair"/>
    <property type="evidence" value="ECO:0007669"/>
    <property type="project" value="UniProtKB-KW"/>
</dbReference>
<dbReference type="SUPFAM" id="SSF56091">
    <property type="entry name" value="DNA ligase/mRNA capping enzyme, catalytic domain"/>
    <property type="match status" value="1"/>
</dbReference>
<evidence type="ECO:0000256" key="20">
    <source>
        <dbReference type="ARBA" id="ARBA00034003"/>
    </source>
</evidence>
<dbReference type="CDD" id="cd04863">
    <property type="entry name" value="MtLigD_Pol_like"/>
    <property type="match status" value="1"/>
</dbReference>
<sequence>MTGSVSQIDVDGRRLRLTNPSKVLYPVTGTTKADVLRYYLAVADRLVAWSAMRPATRKRWPNGVGTADQPVEAFFTKNLEHGAPGWLATHTIQHHHRPVRYPLVNDRATLAWLAQVAALEIHVPQWRVSGADEELNPDRLVLDLDPGPGAGLQHCAEVAFSARDLLEDMGLPVVPVTSGSKGLHLYAGLDGSRTSEEINSFAREFAQALHRLMPDLVVHDMKKSLREGKVLVDWSQNNGNKTTICPWSLRGRLRPTVAVPRSWEEIADPGLDHLSMEEVLQRITEARGDDPGPPGSAARGQPEGTDRDRLATYRGMRDADRTPEPVPVTPPAAGNPVPTFVIQEHHARRLHWDFRLERDGVLVSWAVPKGPPTDPTQNHLAVHTEDHPLEYGSFEGEIPRGEYGAGQVTIWDAGTIEVEKWREGKEVIVTLYGRPDGGLGGEPAKFALIATQAGGTEKNWLIHRMETTAEAGVSPPPDVLPMLASPGTLGSMGTDDWGFEMKWDGIRAVATVWGGQVRLTSRTGRDITAVYPELAELASTVTGNARLDGEIVALDAQGRPSFSILQGRMNLTHPGEIEAARQRIPVHYMVFDLLQLGPRSLLTRHYSERREMLEAAVREGTHVHVPAWFDVSAHDAMETSAELGLEGIIGKRLDSVYRPGKRTKTWLKVKHRATQEVVLIGWRPGHNGHGIGSLLLAVRGDGDGWIYVGRVGSGFTGPQLALLADRFATLGRQQPAADGIPTDVARDAQWVEPALVGEVTYQERTPDGILRHPVWLGLRDDKAPEEVVRE</sequence>
<dbReference type="EC" id="6.5.1.1" evidence="2"/>
<dbReference type="InterPro" id="IPR014145">
    <property type="entry name" value="LigD_pol_dom"/>
</dbReference>
<evidence type="ECO:0000256" key="17">
    <source>
        <dbReference type="ARBA" id="ARBA00023211"/>
    </source>
</evidence>
<comment type="similarity">
    <text evidence="22">In the N-terminal section; belongs to the LigD polymerase family.</text>
</comment>
<dbReference type="Pfam" id="PF01068">
    <property type="entry name" value="DNA_ligase_A_M"/>
    <property type="match status" value="1"/>
</dbReference>
<dbReference type="InterPro" id="IPR014146">
    <property type="entry name" value="LigD_ligase_dom"/>
</dbReference>
<dbReference type="InterPro" id="IPR012310">
    <property type="entry name" value="DNA_ligase_ATP-dep_cent"/>
</dbReference>
<proteinExistence type="inferred from homology"/>
<keyword evidence="3 25" id="KW-0436">Ligase</keyword>
<evidence type="ECO:0000256" key="6">
    <source>
        <dbReference type="ARBA" id="ARBA00022722"/>
    </source>
</evidence>
<dbReference type="PANTHER" id="PTHR42705">
    <property type="entry name" value="BIFUNCTIONAL NON-HOMOLOGOUS END JOINING PROTEIN LIGD"/>
    <property type="match status" value="1"/>
</dbReference>
<dbReference type="GO" id="GO:0003677">
    <property type="term" value="F:DNA binding"/>
    <property type="evidence" value="ECO:0007669"/>
    <property type="project" value="UniProtKB-KW"/>
</dbReference>
<keyword evidence="18" id="KW-0511">Multifunctional enzyme</keyword>
<name>A0A1G6GQX4_9ACTN</name>
<dbReference type="PROSITE" id="PS50160">
    <property type="entry name" value="DNA_LIGASE_A3"/>
    <property type="match status" value="1"/>
</dbReference>
<evidence type="ECO:0000256" key="8">
    <source>
        <dbReference type="ARBA" id="ARBA00022741"/>
    </source>
</evidence>
<evidence type="ECO:0000256" key="21">
    <source>
        <dbReference type="ARBA" id="ARBA00049981"/>
    </source>
</evidence>
<dbReference type="InterPro" id="IPR033649">
    <property type="entry name" value="MtLigD_Pol-like"/>
</dbReference>
<keyword evidence="6" id="KW-0540">Nuclease</keyword>
<dbReference type="AlphaFoldDB" id="A0A1G6GQX4"/>
<keyword evidence="5" id="KW-0548">Nucleotidyltransferase</keyword>
<dbReference type="NCBIfam" id="TIGR02779">
    <property type="entry name" value="NHEJ_ligase_lig"/>
    <property type="match status" value="1"/>
</dbReference>
<evidence type="ECO:0000256" key="12">
    <source>
        <dbReference type="ARBA" id="ARBA00022840"/>
    </source>
</evidence>
<keyword evidence="26" id="KW-1185">Reference proteome</keyword>
<keyword evidence="12" id="KW-0067">ATP-binding</keyword>
<dbReference type="GO" id="GO:0004527">
    <property type="term" value="F:exonuclease activity"/>
    <property type="evidence" value="ECO:0007669"/>
    <property type="project" value="UniProtKB-KW"/>
</dbReference>
<dbReference type="NCBIfam" id="TIGR02778">
    <property type="entry name" value="ligD_pol"/>
    <property type="match status" value="1"/>
</dbReference>
<evidence type="ECO:0000256" key="1">
    <source>
        <dbReference type="ARBA" id="ARBA00001936"/>
    </source>
</evidence>
<keyword evidence="9" id="KW-0227">DNA damage</keyword>
<evidence type="ECO:0000256" key="2">
    <source>
        <dbReference type="ARBA" id="ARBA00012727"/>
    </source>
</evidence>
<reference evidence="25 26" key="1">
    <citation type="submission" date="2016-06" db="EMBL/GenBank/DDBJ databases">
        <authorList>
            <person name="Olsen C.W."/>
            <person name="Carey S."/>
            <person name="Hinshaw L."/>
            <person name="Karasin A.I."/>
        </authorList>
    </citation>
    <scope>NUCLEOTIDE SEQUENCE [LARGE SCALE GENOMIC DNA]</scope>
    <source>
        <strain evidence="25 26">LZ-22</strain>
    </source>
</reference>
<keyword evidence="11" id="KW-0269">Exonuclease</keyword>
<dbReference type="Pfam" id="PF04679">
    <property type="entry name" value="DNA_ligase_A_C"/>
    <property type="match status" value="1"/>
</dbReference>
<dbReference type="NCBIfam" id="NF007210">
    <property type="entry name" value="PRK09632.1"/>
    <property type="match status" value="1"/>
</dbReference>
<dbReference type="InterPro" id="IPR012309">
    <property type="entry name" value="DNA_ligase_ATP-dep_C"/>
</dbReference>
<keyword evidence="15" id="KW-0233">DNA recombination</keyword>
<evidence type="ECO:0000256" key="22">
    <source>
        <dbReference type="ARBA" id="ARBA00049990"/>
    </source>
</evidence>